<feature type="domain" description="Phospholipid/glycerol acyltransferase" evidence="1">
    <location>
        <begin position="42"/>
        <end position="158"/>
    </location>
</feature>
<evidence type="ECO:0000313" key="2">
    <source>
        <dbReference type="EMBL" id="QJD97078.1"/>
    </source>
</evidence>
<reference evidence="2 3" key="1">
    <citation type="submission" date="2020-04" db="EMBL/GenBank/DDBJ databases">
        <title>Genome sequencing of novel species.</title>
        <authorList>
            <person name="Heo J."/>
            <person name="Kim S.-J."/>
            <person name="Kim J.-S."/>
            <person name="Hong S.-B."/>
            <person name="Kwon S.-W."/>
        </authorList>
    </citation>
    <scope>NUCLEOTIDE SEQUENCE [LARGE SCALE GENOMIC DNA]</scope>
    <source>
        <strain evidence="2 3">F39-2</strain>
    </source>
</reference>
<dbReference type="GO" id="GO:0016746">
    <property type="term" value="F:acyltransferase activity"/>
    <property type="evidence" value="ECO:0007669"/>
    <property type="project" value="UniProtKB-KW"/>
</dbReference>
<dbReference type="AlphaFoldDB" id="A0A7L5E3B8"/>
<name>A0A7L5E3B8_9SPHI</name>
<protein>
    <submittedName>
        <fullName evidence="2">Glycerol acyltransferase</fullName>
    </submittedName>
</protein>
<dbReference type="EMBL" id="CP051682">
    <property type="protein sequence ID" value="QJD97078.1"/>
    <property type="molecule type" value="Genomic_DNA"/>
</dbReference>
<dbReference type="KEGG" id="mrob:HH214_14970"/>
<dbReference type="InterPro" id="IPR002123">
    <property type="entry name" value="Plipid/glycerol_acylTrfase"/>
</dbReference>
<keyword evidence="2" id="KW-0012">Acyltransferase</keyword>
<accession>A0A7L5E3B8</accession>
<dbReference type="SMART" id="SM00563">
    <property type="entry name" value="PlsC"/>
    <property type="match status" value="1"/>
</dbReference>
<evidence type="ECO:0000259" key="1">
    <source>
        <dbReference type="SMART" id="SM00563"/>
    </source>
</evidence>
<dbReference type="Pfam" id="PF01553">
    <property type="entry name" value="Acyltransferase"/>
    <property type="match status" value="1"/>
</dbReference>
<keyword evidence="3" id="KW-1185">Reference proteome</keyword>
<organism evidence="2 3">
    <name type="scientific">Mucilaginibacter robiniae</name>
    <dbReference type="NCBI Taxonomy" id="2728022"/>
    <lineage>
        <taxon>Bacteria</taxon>
        <taxon>Pseudomonadati</taxon>
        <taxon>Bacteroidota</taxon>
        <taxon>Sphingobacteriia</taxon>
        <taxon>Sphingobacteriales</taxon>
        <taxon>Sphingobacteriaceae</taxon>
        <taxon>Mucilaginibacter</taxon>
    </lineage>
</organism>
<proteinExistence type="predicted"/>
<keyword evidence="2" id="KW-0808">Transferase</keyword>
<dbReference type="Proteomes" id="UP000503278">
    <property type="component" value="Chromosome"/>
</dbReference>
<dbReference type="SUPFAM" id="SSF69593">
    <property type="entry name" value="Glycerol-3-phosphate (1)-acyltransferase"/>
    <property type="match status" value="1"/>
</dbReference>
<sequence>MIRPKENKLIHWFFHHYIRFILKRNFQKFNFNQAEVNPEKSILLIANHFGWWDGFLLYWLNYKLFKKKFHIMILEDTVREVFFLKYMGAFSITKHSRQMMESLAYAGELLQDPQNLVLIFPQGQLYSNFVDDVKFEKGLLRVVKQAAGRFQYVFAATFIEYHQHKKPTINVYVKSDVQNPVHIDELQALYQQHYHSAKLLQTQIVL</sequence>
<gene>
    <name evidence="2" type="ORF">HH214_14970</name>
</gene>
<evidence type="ECO:0000313" key="3">
    <source>
        <dbReference type="Proteomes" id="UP000503278"/>
    </source>
</evidence>
<dbReference type="RefSeq" id="WP_169608948.1">
    <property type="nucleotide sequence ID" value="NZ_CP051682.1"/>
</dbReference>